<evidence type="ECO:0000313" key="3">
    <source>
        <dbReference type="Proteomes" id="UP000523821"/>
    </source>
</evidence>
<keyword evidence="1" id="KW-1133">Transmembrane helix</keyword>
<name>A0A7W9L3W1_9HYPH</name>
<keyword evidence="1" id="KW-0812">Transmembrane</keyword>
<dbReference type="Proteomes" id="UP000523821">
    <property type="component" value="Unassembled WGS sequence"/>
</dbReference>
<protein>
    <submittedName>
        <fullName evidence="2">Uncharacterized protein</fullName>
    </submittedName>
</protein>
<reference evidence="2 3" key="1">
    <citation type="submission" date="2020-08" db="EMBL/GenBank/DDBJ databases">
        <title>Genomic Encyclopedia of Type Strains, Phase IV (KMG-IV): sequencing the most valuable type-strain genomes for metagenomic binning, comparative biology and taxonomic classification.</title>
        <authorList>
            <person name="Goeker M."/>
        </authorList>
    </citation>
    <scope>NUCLEOTIDE SEQUENCE [LARGE SCALE GENOMIC DNA]</scope>
    <source>
        <strain evidence="2 3">DSM 16268</strain>
    </source>
</reference>
<gene>
    <name evidence="2" type="ORF">GGQ63_004039</name>
</gene>
<feature type="transmembrane region" description="Helical" evidence="1">
    <location>
        <begin position="6"/>
        <end position="24"/>
    </location>
</feature>
<sequence>MLLYALALWLVVGVPIGSAVFVGLRARFGSHLKAAAACSGLLLLVAAISLSPLPPIPIGPDAQIGVTIAALFAVLGFATALVFHLVAIVWRLVRGKRPV</sequence>
<feature type="transmembrane region" description="Helical" evidence="1">
    <location>
        <begin position="68"/>
        <end position="93"/>
    </location>
</feature>
<evidence type="ECO:0000256" key="1">
    <source>
        <dbReference type="SAM" id="Phobius"/>
    </source>
</evidence>
<keyword evidence="1" id="KW-0472">Membrane</keyword>
<dbReference type="EMBL" id="JACHOO010000011">
    <property type="protein sequence ID" value="MBB5754942.1"/>
    <property type="molecule type" value="Genomic_DNA"/>
</dbReference>
<comment type="caution">
    <text evidence="2">The sequence shown here is derived from an EMBL/GenBank/DDBJ whole genome shotgun (WGS) entry which is preliminary data.</text>
</comment>
<keyword evidence="3" id="KW-1185">Reference proteome</keyword>
<accession>A0A7W9L3W1</accession>
<proteinExistence type="predicted"/>
<feature type="transmembrane region" description="Helical" evidence="1">
    <location>
        <begin position="36"/>
        <end position="56"/>
    </location>
</feature>
<organism evidence="2 3">
    <name type="scientific">Prosthecomicrobium pneumaticum</name>
    <dbReference type="NCBI Taxonomy" id="81895"/>
    <lineage>
        <taxon>Bacteria</taxon>
        <taxon>Pseudomonadati</taxon>
        <taxon>Pseudomonadota</taxon>
        <taxon>Alphaproteobacteria</taxon>
        <taxon>Hyphomicrobiales</taxon>
        <taxon>Kaistiaceae</taxon>
        <taxon>Prosthecomicrobium</taxon>
    </lineage>
</organism>
<dbReference type="RefSeq" id="WP_183858376.1">
    <property type="nucleotide sequence ID" value="NZ_JACHOO010000011.1"/>
</dbReference>
<evidence type="ECO:0000313" key="2">
    <source>
        <dbReference type="EMBL" id="MBB5754942.1"/>
    </source>
</evidence>
<dbReference type="AlphaFoldDB" id="A0A7W9L3W1"/>